<dbReference type="InterPro" id="IPR029063">
    <property type="entry name" value="SAM-dependent_MTases_sf"/>
</dbReference>
<dbReference type="Proteomes" id="UP000226031">
    <property type="component" value="Unassembled WGS sequence"/>
</dbReference>
<dbReference type="STRING" id="73230.A0A2B7ZPF2"/>
<protein>
    <recommendedName>
        <fullName evidence="3">Methyltransferase domain-containing protein</fullName>
    </recommendedName>
</protein>
<dbReference type="EMBL" id="PDND01000028">
    <property type="protein sequence ID" value="PGH35063.1"/>
    <property type="molecule type" value="Genomic_DNA"/>
</dbReference>
<dbReference type="VEuPathDB" id="FungiDB:EMCG_08590"/>
<dbReference type="AlphaFoldDB" id="A0A2B7ZPF2"/>
<proteinExistence type="predicted"/>
<dbReference type="PANTHER" id="PTHR43591">
    <property type="entry name" value="METHYLTRANSFERASE"/>
    <property type="match status" value="1"/>
</dbReference>
<dbReference type="SUPFAM" id="SSF53335">
    <property type="entry name" value="S-adenosyl-L-methionine-dependent methyltransferases"/>
    <property type="match status" value="1"/>
</dbReference>
<evidence type="ECO:0000313" key="1">
    <source>
        <dbReference type="EMBL" id="PGH35063.1"/>
    </source>
</evidence>
<accession>A0A2B7ZPF2</accession>
<sequence>MAYDTGQEVHQAPLMLPDSDEDSAIAVNDDLLSVASLTSSVRDFVVENGRTYHSLSVGKYVLPNDEAEKDRLDMQNHHFLVTFGGKMHFAPGADHAQRVLDVGTGTGIWAIDYGKSPPFWPDAHPSAEVIGVDLSPIQPFYVPPNCSFEIDDLEKDWTWTRPFDYIFSRMMVGSFADFSCFADQAYQHLIPGGYVELIDCIFPMACDDSTLNDSPALKEFSDLLLQASINLGRPLNAASSHHETLIKAGFTKVNVLNYKWPTNRWPKDPKNKRVGLWTLANVGGGLEGLSLALMTRGLGWGKERVLAYLTTVRKDLHNPKIHAYWPIVVVYGQKPKSASPPTPAADP</sequence>
<evidence type="ECO:0008006" key="3">
    <source>
        <dbReference type="Google" id="ProtNLM"/>
    </source>
</evidence>
<dbReference type="GO" id="GO:0008168">
    <property type="term" value="F:methyltransferase activity"/>
    <property type="evidence" value="ECO:0007669"/>
    <property type="project" value="TreeGrafter"/>
</dbReference>
<gene>
    <name evidence="1" type="ORF">GX50_02094</name>
</gene>
<organism evidence="1 2">
    <name type="scientific">[Emmonsia] crescens</name>
    <dbReference type="NCBI Taxonomy" id="73230"/>
    <lineage>
        <taxon>Eukaryota</taxon>
        <taxon>Fungi</taxon>
        <taxon>Dikarya</taxon>
        <taxon>Ascomycota</taxon>
        <taxon>Pezizomycotina</taxon>
        <taxon>Eurotiomycetes</taxon>
        <taxon>Eurotiomycetidae</taxon>
        <taxon>Onygenales</taxon>
        <taxon>Ajellomycetaceae</taxon>
        <taxon>Emergomyces</taxon>
    </lineage>
</organism>
<comment type="caution">
    <text evidence="1">The sequence shown here is derived from an EMBL/GenBank/DDBJ whole genome shotgun (WGS) entry which is preliminary data.</text>
</comment>
<evidence type="ECO:0000313" key="2">
    <source>
        <dbReference type="Proteomes" id="UP000226031"/>
    </source>
</evidence>
<dbReference type="PANTHER" id="PTHR43591:SF24">
    <property type="entry name" value="2-METHOXY-6-POLYPRENYL-1,4-BENZOQUINOL METHYLASE, MITOCHONDRIAL"/>
    <property type="match status" value="1"/>
</dbReference>
<dbReference type="CDD" id="cd02440">
    <property type="entry name" value="AdoMet_MTases"/>
    <property type="match status" value="1"/>
</dbReference>
<dbReference type="Pfam" id="PF13489">
    <property type="entry name" value="Methyltransf_23"/>
    <property type="match status" value="1"/>
</dbReference>
<dbReference type="Gene3D" id="3.40.50.150">
    <property type="entry name" value="Vaccinia Virus protein VP39"/>
    <property type="match status" value="1"/>
</dbReference>
<keyword evidence="2" id="KW-1185">Reference proteome</keyword>
<reference evidence="1 2" key="1">
    <citation type="submission" date="2017-10" db="EMBL/GenBank/DDBJ databases">
        <title>Comparative genomics in systemic dimorphic fungi from Ajellomycetaceae.</title>
        <authorList>
            <person name="Munoz J.F."/>
            <person name="Mcewen J.G."/>
            <person name="Clay O.K."/>
            <person name="Cuomo C.A."/>
        </authorList>
    </citation>
    <scope>NUCLEOTIDE SEQUENCE [LARGE SCALE GENOMIC DNA]</scope>
    <source>
        <strain evidence="1 2">UAMH4076</strain>
    </source>
</reference>
<name>A0A2B7ZPF2_9EURO</name>